<feature type="compositionally biased region" description="Basic and acidic residues" evidence="1">
    <location>
        <begin position="353"/>
        <end position="366"/>
    </location>
</feature>
<feature type="compositionally biased region" description="Low complexity" evidence="1">
    <location>
        <begin position="564"/>
        <end position="580"/>
    </location>
</feature>
<feature type="region of interest" description="Disordered" evidence="1">
    <location>
        <begin position="447"/>
        <end position="644"/>
    </location>
</feature>
<evidence type="ECO:0000256" key="1">
    <source>
        <dbReference type="SAM" id="MobiDB-lite"/>
    </source>
</evidence>
<dbReference type="Pfam" id="PF13779">
    <property type="entry name" value="DUF4175"/>
    <property type="match status" value="1"/>
</dbReference>
<sequence>PSAPADQPVATGPAWEGWAEPPRHTGRPVIYLNTLEADALTVPQGTSFNLRLYGQGLSVAQDIGPADAQAAPEAPRYTAQQDGTLTVGGRSFAVTVLPDAPPQVWLASLAGRRADGRLAQGFSAEDDHGIAAGSATITLDLAAVDRRHGLAPDPEPREALQLDLPLPASGQRRRVSATLSADLARHPWANLPVRMTLSVRDGIEQAAETPATALILPGRRFFDPLAAGIAEMRRDLLWSRDNAPRSARLLRAMVWRSDRTLPPEAAQAITGAVQALESGPLSTDARDSLADALWDAALLIEDGGLGDALERMRQAQQRLAEAIRNGASPDEIQKLMDALRQATDDYTRMLAERGEDPSARFDRSEQQGRQITGDQIQQMMDEIQRLMNEGRMAEAQELLDQFNQMMDNLQVREGEGGGDSSPGGRSMDRLRETLRDQQRLADDVLREAQRDPFGEAPGEGEGEAPGQGEDGQPSLADRQRDLRAEIGRQQGLLPGRGTEQGDAASDRLDDAGRAMAEAERALREGDAAGALERQAEAIESLREGMRALSDLSRGEQGQQGEGGTPQQPGQGDTPGPQGSPRAGGGEGFAPFAPGRDPLGRETAGQGGNIATGEPLADTERRAGRARELQDEIRRRSGDSERPRAERDYLGRLLERF</sequence>
<feature type="compositionally biased region" description="Basic and acidic residues" evidence="1">
    <location>
        <begin position="533"/>
        <end position="545"/>
    </location>
</feature>
<dbReference type="InterPro" id="IPR012683">
    <property type="entry name" value="CHP02302_TM"/>
</dbReference>
<evidence type="ECO:0000313" key="3">
    <source>
        <dbReference type="Proteomes" id="UP000580830"/>
    </source>
</evidence>
<dbReference type="EMBL" id="DULP01000096">
    <property type="protein sequence ID" value="HHW33799.1"/>
    <property type="molecule type" value="Genomic_DNA"/>
</dbReference>
<name>A0A832PLL7_9RHOB</name>
<gene>
    <name evidence="2" type="ORF">GXX24_06630</name>
</gene>
<feature type="compositionally biased region" description="Basic and acidic residues" evidence="1">
    <location>
        <begin position="477"/>
        <end position="486"/>
    </location>
</feature>
<organism evidence="2 3">
    <name type="scientific">Paracoccus solventivorans</name>
    <dbReference type="NCBI Taxonomy" id="53463"/>
    <lineage>
        <taxon>Bacteria</taxon>
        <taxon>Pseudomonadati</taxon>
        <taxon>Pseudomonadota</taxon>
        <taxon>Alphaproteobacteria</taxon>
        <taxon>Rhodobacterales</taxon>
        <taxon>Paracoccaceae</taxon>
        <taxon>Paracoccus</taxon>
    </lineage>
</organism>
<evidence type="ECO:0000313" key="2">
    <source>
        <dbReference type="EMBL" id="HHW33799.1"/>
    </source>
</evidence>
<feature type="compositionally biased region" description="Basic and acidic residues" evidence="1">
    <location>
        <begin position="504"/>
        <end position="526"/>
    </location>
</feature>
<feature type="compositionally biased region" description="Gly residues" evidence="1">
    <location>
        <begin position="457"/>
        <end position="469"/>
    </location>
</feature>
<proteinExistence type="predicted"/>
<reference evidence="2 3" key="1">
    <citation type="journal article" date="2020" name="Biotechnol. Biofuels">
        <title>New insights from the biogas microbiome by comprehensive genome-resolved metagenomics of nearly 1600 species originating from multiple anaerobic digesters.</title>
        <authorList>
            <person name="Campanaro S."/>
            <person name="Treu L."/>
            <person name="Rodriguez-R L.M."/>
            <person name="Kovalovszki A."/>
            <person name="Ziels R.M."/>
            <person name="Maus I."/>
            <person name="Zhu X."/>
            <person name="Kougias P.G."/>
            <person name="Basile A."/>
            <person name="Luo G."/>
            <person name="Schluter A."/>
            <person name="Konstantinidis K.T."/>
            <person name="Angelidaki I."/>
        </authorList>
    </citation>
    <scope>NUCLEOTIDE SEQUENCE [LARGE SCALE GENOMIC DNA]</scope>
    <source>
        <strain evidence="2">AS04akNAM_125</strain>
    </source>
</reference>
<accession>A0A832PLL7</accession>
<feature type="region of interest" description="Disordered" evidence="1">
    <location>
        <begin position="353"/>
        <end position="374"/>
    </location>
</feature>
<dbReference type="AlphaFoldDB" id="A0A832PLL7"/>
<dbReference type="Proteomes" id="UP000580830">
    <property type="component" value="Unassembled WGS sequence"/>
</dbReference>
<feature type="region of interest" description="Disordered" evidence="1">
    <location>
        <begin position="1"/>
        <end position="21"/>
    </location>
</feature>
<comment type="caution">
    <text evidence="2">The sequence shown here is derived from an EMBL/GenBank/DDBJ whole genome shotgun (WGS) entry which is preliminary data.</text>
</comment>
<feature type="non-terminal residue" evidence="2">
    <location>
        <position position="1"/>
    </location>
</feature>
<protein>
    <submittedName>
        <fullName evidence="2">DUF4175 domain-containing protein</fullName>
    </submittedName>
</protein>
<feature type="compositionally biased region" description="Basic and acidic residues" evidence="1">
    <location>
        <begin position="617"/>
        <end position="644"/>
    </location>
</feature>
<dbReference type="RefSeq" id="WP_303729878.1">
    <property type="nucleotide sequence ID" value="NZ_DULP01000096.1"/>
</dbReference>